<dbReference type="RefSeq" id="WP_143909186.1">
    <property type="nucleotide sequence ID" value="NZ_CP041765.1"/>
</dbReference>
<dbReference type="Pfam" id="PF05119">
    <property type="entry name" value="Terminase_4"/>
    <property type="match status" value="1"/>
</dbReference>
<protein>
    <submittedName>
        <fullName evidence="1">P27 family phage terminase small subunit</fullName>
    </submittedName>
</protein>
<dbReference type="KEGG" id="toy:FO059_12410"/>
<evidence type="ECO:0000313" key="2">
    <source>
        <dbReference type="Proteomes" id="UP000317344"/>
    </source>
</evidence>
<dbReference type="InterPro" id="IPR006448">
    <property type="entry name" value="Phage_term_ssu_P27"/>
</dbReference>
<dbReference type="EMBL" id="CP041765">
    <property type="protein sequence ID" value="QDQ97971.1"/>
    <property type="molecule type" value="Genomic_DNA"/>
</dbReference>
<dbReference type="OrthoDB" id="4426258at2"/>
<accession>A0A516X5L5</accession>
<reference evidence="1 2" key="1">
    <citation type="submission" date="2019-07" db="EMBL/GenBank/DDBJ databases">
        <title>Tomitella cavernea sp. nov., an actinomycete isolated from soil.</title>
        <authorList>
            <person name="Cheng J."/>
        </authorList>
    </citation>
    <scope>NUCLEOTIDE SEQUENCE [LARGE SCALE GENOMIC DNA]</scope>
    <source>
        <strain evidence="1 2">HY188</strain>
    </source>
</reference>
<sequence length="103" mass="11231">MTTRKKPTPPAHLSAGAKQAWKEVTAAHPDPATIVGPELEAYAVAIARHRDAADRIDTEGAIISDERGRPIPHPAFDIERHAQADIHRWAEKFAPDDSDPLGI</sequence>
<organism evidence="1 2">
    <name type="scientific">Tomitella fengzijianii</name>
    <dbReference type="NCBI Taxonomy" id="2597660"/>
    <lineage>
        <taxon>Bacteria</taxon>
        <taxon>Bacillati</taxon>
        <taxon>Actinomycetota</taxon>
        <taxon>Actinomycetes</taxon>
        <taxon>Mycobacteriales</taxon>
        <taxon>Tomitella</taxon>
    </lineage>
</organism>
<dbReference type="AlphaFoldDB" id="A0A516X5L5"/>
<name>A0A516X5L5_9ACTN</name>
<gene>
    <name evidence="1" type="ORF">FO059_12410</name>
</gene>
<keyword evidence="2" id="KW-1185">Reference proteome</keyword>
<proteinExistence type="predicted"/>
<reference evidence="1 2" key="2">
    <citation type="submission" date="2019-07" db="EMBL/GenBank/DDBJ databases">
        <authorList>
            <person name="Huang Y."/>
        </authorList>
    </citation>
    <scope>NUCLEOTIDE SEQUENCE [LARGE SCALE GENOMIC DNA]</scope>
    <source>
        <strain evidence="1 2">HY188</strain>
    </source>
</reference>
<dbReference type="Proteomes" id="UP000317344">
    <property type="component" value="Chromosome"/>
</dbReference>
<evidence type="ECO:0000313" key="1">
    <source>
        <dbReference type="EMBL" id="QDQ97971.1"/>
    </source>
</evidence>